<dbReference type="EMBL" id="CAJNOK010022966">
    <property type="protein sequence ID" value="CAF1356021.1"/>
    <property type="molecule type" value="Genomic_DNA"/>
</dbReference>
<keyword evidence="1" id="KW-0677">Repeat</keyword>
<dbReference type="SUPFAM" id="SSF48452">
    <property type="entry name" value="TPR-like"/>
    <property type="match status" value="1"/>
</dbReference>
<comment type="caution">
    <text evidence="4">The sequence shown here is derived from an EMBL/GenBank/DDBJ whole genome shotgun (WGS) entry which is preliminary data.</text>
</comment>
<dbReference type="OrthoDB" id="10035806at2759"/>
<reference evidence="4" key="1">
    <citation type="submission" date="2021-02" db="EMBL/GenBank/DDBJ databases">
        <authorList>
            <person name="Nowell W R."/>
        </authorList>
    </citation>
    <scope>NUCLEOTIDE SEQUENCE</scope>
</reference>
<dbReference type="PANTHER" id="PTHR45641:SF1">
    <property type="entry name" value="AAA+ ATPASE DOMAIN-CONTAINING PROTEIN"/>
    <property type="match status" value="1"/>
</dbReference>
<dbReference type="Proteomes" id="UP000681722">
    <property type="component" value="Unassembled WGS sequence"/>
</dbReference>
<evidence type="ECO:0000313" key="7">
    <source>
        <dbReference type="EMBL" id="CAF4166316.1"/>
    </source>
</evidence>
<dbReference type="Gene3D" id="1.25.40.10">
    <property type="entry name" value="Tetratricopeptide repeat domain"/>
    <property type="match status" value="1"/>
</dbReference>
<dbReference type="PROSITE" id="PS50005">
    <property type="entry name" value="TPR"/>
    <property type="match status" value="1"/>
</dbReference>
<keyword evidence="2 3" id="KW-0802">TPR repeat</keyword>
<evidence type="ECO:0000256" key="2">
    <source>
        <dbReference type="ARBA" id="ARBA00022803"/>
    </source>
</evidence>
<evidence type="ECO:0000313" key="4">
    <source>
        <dbReference type="EMBL" id="CAF1208008.1"/>
    </source>
</evidence>
<evidence type="ECO:0000313" key="8">
    <source>
        <dbReference type="Proteomes" id="UP000663829"/>
    </source>
</evidence>
<organism evidence="4 8">
    <name type="scientific">Didymodactylos carnosus</name>
    <dbReference type="NCBI Taxonomy" id="1234261"/>
    <lineage>
        <taxon>Eukaryota</taxon>
        <taxon>Metazoa</taxon>
        <taxon>Spiralia</taxon>
        <taxon>Gnathifera</taxon>
        <taxon>Rotifera</taxon>
        <taxon>Eurotatoria</taxon>
        <taxon>Bdelloidea</taxon>
        <taxon>Philodinida</taxon>
        <taxon>Philodinidae</taxon>
        <taxon>Didymodactylos</taxon>
    </lineage>
</organism>
<evidence type="ECO:0000256" key="1">
    <source>
        <dbReference type="ARBA" id="ARBA00022737"/>
    </source>
</evidence>
<dbReference type="InterPro" id="IPR011990">
    <property type="entry name" value="TPR-like_helical_dom_sf"/>
</dbReference>
<dbReference type="SMART" id="SM00028">
    <property type="entry name" value="TPR"/>
    <property type="match status" value="3"/>
</dbReference>
<dbReference type="InterPro" id="IPR019734">
    <property type="entry name" value="TPR_rpt"/>
</dbReference>
<dbReference type="EMBL" id="CAJOBA010044613">
    <property type="protein sequence ID" value="CAF4166316.1"/>
    <property type="molecule type" value="Genomic_DNA"/>
</dbReference>
<dbReference type="Proteomes" id="UP000682733">
    <property type="component" value="Unassembled WGS sequence"/>
</dbReference>
<dbReference type="EMBL" id="CAJNOQ010008835">
    <property type="protein sequence ID" value="CAF1208008.1"/>
    <property type="molecule type" value="Genomic_DNA"/>
</dbReference>
<dbReference type="Proteomes" id="UP000663829">
    <property type="component" value="Unassembled WGS sequence"/>
</dbReference>
<dbReference type="EMBL" id="CAJOBC010008836">
    <property type="protein sequence ID" value="CAF3972168.1"/>
    <property type="molecule type" value="Genomic_DNA"/>
</dbReference>
<protein>
    <recommendedName>
        <fullName evidence="9">Kinesin light chain</fullName>
    </recommendedName>
</protein>
<evidence type="ECO:0008006" key="9">
    <source>
        <dbReference type="Google" id="ProtNLM"/>
    </source>
</evidence>
<accession>A0A814WXZ9</accession>
<proteinExistence type="predicted"/>
<evidence type="ECO:0000313" key="5">
    <source>
        <dbReference type="EMBL" id="CAF1356021.1"/>
    </source>
</evidence>
<dbReference type="PANTHER" id="PTHR45641">
    <property type="entry name" value="TETRATRICOPEPTIDE REPEAT PROTEIN (AFU_ORTHOLOGUE AFUA_6G03870)"/>
    <property type="match status" value="1"/>
</dbReference>
<evidence type="ECO:0000313" key="6">
    <source>
        <dbReference type="EMBL" id="CAF3972168.1"/>
    </source>
</evidence>
<feature type="repeat" description="TPR" evidence="3">
    <location>
        <begin position="40"/>
        <end position="73"/>
    </location>
</feature>
<keyword evidence="8" id="KW-1185">Reference proteome</keyword>
<sequence>MNSMGVVFYEKKKYNTALVYFSAALPLLEKHYPANNRQTAHTLNNIGLVYIEKKDYDLALEYLVKAYHMREVLHAHHPDTAASLNNTGMVHHHQHRYSAVIDYYTRAMNLYVKTLPTRHPDVVQTEDNIKLAESQWRNEEGVMVQILDVVDVMVVNGNLDFLDF</sequence>
<name>A0A814WXZ9_9BILA</name>
<evidence type="ECO:0000256" key="3">
    <source>
        <dbReference type="PROSITE-ProRule" id="PRU00339"/>
    </source>
</evidence>
<dbReference type="Pfam" id="PF13424">
    <property type="entry name" value="TPR_12"/>
    <property type="match status" value="1"/>
</dbReference>
<dbReference type="Proteomes" id="UP000677228">
    <property type="component" value="Unassembled WGS sequence"/>
</dbReference>
<dbReference type="AlphaFoldDB" id="A0A814WXZ9"/>
<gene>
    <name evidence="4" type="ORF">GPM918_LOCUS24063</name>
    <name evidence="5" type="ORF">OVA965_LOCUS31022</name>
    <name evidence="6" type="ORF">SRO942_LOCUS24062</name>
    <name evidence="7" type="ORF">TMI583_LOCUS31841</name>
</gene>